<dbReference type="InterPro" id="IPR016153">
    <property type="entry name" value="Heat_shock_Hsp33_N"/>
</dbReference>
<dbReference type="CDD" id="cd00498">
    <property type="entry name" value="Hsp33"/>
    <property type="match status" value="1"/>
</dbReference>
<keyword evidence="8" id="KW-1185">Reference proteome</keyword>
<accession>A0A401LA33</accession>
<dbReference type="SUPFAM" id="SSF118352">
    <property type="entry name" value="HSP33 redox switch-like"/>
    <property type="match status" value="1"/>
</dbReference>
<comment type="function">
    <text evidence="6">Redox regulated molecular chaperone. Protects both thermally unfolding and oxidatively damaged proteins from irreversible aggregation. Plays an important role in the bacterial defense system toward oxidative stress.</text>
</comment>
<dbReference type="HAMAP" id="MF_00117">
    <property type="entry name" value="HslO"/>
    <property type="match status" value="1"/>
</dbReference>
<dbReference type="PANTHER" id="PTHR30111:SF1">
    <property type="entry name" value="33 KDA CHAPERONIN"/>
    <property type="match status" value="1"/>
</dbReference>
<protein>
    <recommendedName>
        <fullName evidence="6">33 kDa chaperonin</fullName>
    </recommendedName>
    <alternativeName>
        <fullName evidence="6">Heat shock protein 33 homolog</fullName>
        <shortName evidence="6">HSP33</shortName>
    </alternativeName>
</protein>
<keyword evidence="4 6" id="KW-0143">Chaperone</keyword>
<dbReference type="EMBL" id="BHVZ01000001">
    <property type="protein sequence ID" value="GCB28431.1"/>
    <property type="molecule type" value="Genomic_DNA"/>
</dbReference>
<dbReference type="RefSeq" id="WP_016407661.1">
    <property type="nucleotide sequence ID" value="NZ_DAVZTY010000003.1"/>
</dbReference>
<dbReference type="NCBIfam" id="NF001033">
    <property type="entry name" value="PRK00114.1"/>
    <property type="match status" value="1"/>
</dbReference>
<feature type="disulfide bond" description="Redox-active" evidence="6">
    <location>
        <begin position="270"/>
        <end position="273"/>
    </location>
</feature>
<evidence type="ECO:0000313" key="7">
    <source>
        <dbReference type="EMBL" id="GCB28431.1"/>
    </source>
</evidence>
<dbReference type="GO" id="GO:0042026">
    <property type="term" value="P:protein refolding"/>
    <property type="evidence" value="ECO:0007669"/>
    <property type="project" value="TreeGrafter"/>
</dbReference>
<dbReference type="GeneID" id="86193099"/>
<dbReference type="PIRSF" id="PIRSF005261">
    <property type="entry name" value="Heat_shock_Hsp33"/>
    <property type="match status" value="1"/>
</dbReference>
<dbReference type="Gene3D" id="3.55.30.10">
    <property type="entry name" value="Hsp33 domain"/>
    <property type="match status" value="1"/>
</dbReference>
<gene>
    <name evidence="6 7" type="primary">hslO</name>
    <name evidence="7" type="ORF">KGMB03357_00920</name>
</gene>
<dbReference type="Proteomes" id="UP000287361">
    <property type="component" value="Unassembled WGS sequence"/>
</dbReference>
<comment type="PTM">
    <text evidence="6">Under oxidizing conditions two disulfide bonds are formed involving the reactive cysteines. Under reducing conditions zinc is bound to the reactive cysteines and the protein is inactive.</text>
</comment>
<comment type="caution">
    <text evidence="7">The sequence shown here is derived from an EMBL/GenBank/DDBJ whole genome shotgun (WGS) entry which is preliminary data.</text>
</comment>
<comment type="subcellular location">
    <subcellularLocation>
        <location evidence="6">Cytoplasm</location>
    </subcellularLocation>
</comment>
<dbReference type="Gene3D" id="3.90.1280.10">
    <property type="entry name" value="HSP33 redox switch-like"/>
    <property type="match status" value="1"/>
</dbReference>
<keyword evidence="1 6" id="KW-0963">Cytoplasm</keyword>
<name>A0A401LA33_9FIRM</name>
<keyword evidence="5 6" id="KW-0676">Redox-active center</keyword>
<dbReference type="GO" id="GO:0005737">
    <property type="term" value="C:cytoplasm"/>
    <property type="evidence" value="ECO:0007669"/>
    <property type="project" value="UniProtKB-SubCell"/>
</dbReference>
<reference evidence="7 8" key="1">
    <citation type="submission" date="2018-10" db="EMBL/GenBank/DDBJ databases">
        <title>Draft Genome Sequence of Anaerotignum sp. KCTC 15736.</title>
        <authorList>
            <person name="Choi S.H."/>
            <person name="Kim J.S."/>
            <person name="Kang S.W."/>
            <person name="Lee J.S."/>
            <person name="Park S.H."/>
        </authorList>
    </citation>
    <scope>NUCLEOTIDE SEQUENCE [LARGE SCALE GENOMIC DNA]</scope>
    <source>
        <strain evidence="7 8">KCTC 15736</strain>
    </source>
</reference>
<evidence type="ECO:0000256" key="6">
    <source>
        <dbReference type="HAMAP-Rule" id="MF_00117"/>
    </source>
</evidence>
<keyword evidence="2 6" id="KW-0862">Zinc</keyword>
<dbReference type="Pfam" id="PF01430">
    <property type="entry name" value="HSP33"/>
    <property type="match status" value="1"/>
</dbReference>
<dbReference type="GO" id="GO:0044183">
    <property type="term" value="F:protein folding chaperone"/>
    <property type="evidence" value="ECO:0007669"/>
    <property type="project" value="TreeGrafter"/>
</dbReference>
<dbReference type="InterPro" id="IPR016154">
    <property type="entry name" value="Heat_shock_Hsp33_C"/>
</dbReference>
<evidence type="ECO:0000256" key="3">
    <source>
        <dbReference type="ARBA" id="ARBA00023157"/>
    </source>
</evidence>
<evidence type="ECO:0000256" key="5">
    <source>
        <dbReference type="ARBA" id="ARBA00023284"/>
    </source>
</evidence>
<dbReference type="InterPro" id="IPR000397">
    <property type="entry name" value="Heat_shock_Hsp33"/>
</dbReference>
<evidence type="ECO:0000256" key="1">
    <source>
        <dbReference type="ARBA" id="ARBA00022490"/>
    </source>
</evidence>
<dbReference type="SUPFAM" id="SSF64397">
    <property type="entry name" value="Hsp33 domain"/>
    <property type="match status" value="1"/>
</dbReference>
<feature type="disulfide bond" description="Redox-active" evidence="6">
    <location>
        <begin position="237"/>
        <end position="239"/>
    </location>
</feature>
<sequence>MSDYIVRATAGNGSIRAFAATTRDLVQHAREIHHTSPVASAALGRMLTAAAMMGSMLKGEKDIVTLQIRGEGPLQGLVVTSDSHARVKGYVFNPNVEIPDLYPGKLNVGGAIGNGYMSVIKDIGMREPYAGRIELVTGEIADDLTYYFAQSEQTPSAVGLGVLVETDTSIRRAGGFIIQLLPDATDEMIEKLEKKLATLPYVSDLLDMGKTPEDILQMILGDMELKIMDTVPTEFYCNCTRERVEKALISIGREELEKIIREDKKANLHCHFCGKEYDFTEEELKKLLEDAK</sequence>
<dbReference type="AlphaFoldDB" id="A0A401LA33"/>
<dbReference type="PANTHER" id="PTHR30111">
    <property type="entry name" value="33 KDA CHAPERONIN"/>
    <property type="match status" value="1"/>
</dbReference>
<evidence type="ECO:0000256" key="2">
    <source>
        <dbReference type="ARBA" id="ARBA00022833"/>
    </source>
</evidence>
<evidence type="ECO:0000313" key="8">
    <source>
        <dbReference type="Proteomes" id="UP000287361"/>
    </source>
</evidence>
<organism evidence="7 8">
    <name type="scientific">Anaerotignum faecicola</name>
    <dbReference type="NCBI Taxonomy" id="2358141"/>
    <lineage>
        <taxon>Bacteria</taxon>
        <taxon>Bacillati</taxon>
        <taxon>Bacillota</taxon>
        <taxon>Clostridia</taxon>
        <taxon>Lachnospirales</taxon>
        <taxon>Anaerotignaceae</taxon>
        <taxon>Anaerotignum</taxon>
    </lineage>
</organism>
<comment type="similarity">
    <text evidence="6">Belongs to the HSP33 family.</text>
</comment>
<keyword evidence="3 6" id="KW-1015">Disulfide bond</keyword>
<evidence type="ECO:0000256" key="4">
    <source>
        <dbReference type="ARBA" id="ARBA00023186"/>
    </source>
</evidence>
<dbReference type="OrthoDB" id="9776534at2"/>
<proteinExistence type="inferred from homology"/>
<dbReference type="GO" id="GO:0051082">
    <property type="term" value="F:unfolded protein binding"/>
    <property type="evidence" value="ECO:0007669"/>
    <property type="project" value="UniProtKB-UniRule"/>
</dbReference>